<gene>
    <name evidence="3" type="primary">dnaJ_2</name>
    <name evidence="3" type="ORF">JGUZn3_08210</name>
</gene>
<feature type="domain" description="J" evidence="2">
    <location>
        <begin position="4"/>
        <end position="69"/>
    </location>
</feature>
<dbReference type="InterPro" id="IPR001623">
    <property type="entry name" value="DnaJ_domain"/>
</dbReference>
<dbReference type="PRINTS" id="PR00625">
    <property type="entry name" value="JDOMAIN"/>
</dbReference>
<dbReference type="Gene3D" id="1.10.287.110">
    <property type="entry name" value="DnaJ domain"/>
    <property type="match status" value="1"/>
</dbReference>
<accession>A0A7H1NQJ4</accession>
<keyword evidence="4" id="KW-1185">Reference proteome</keyword>
<dbReference type="InterPro" id="IPR008971">
    <property type="entry name" value="HSP40/DnaJ_pept-bd"/>
</dbReference>
<name>A0A7H1NQJ4_9PROT</name>
<dbReference type="KEGG" id="ebla:JGUZn3_08210"/>
<dbReference type="PROSITE" id="PS50076">
    <property type="entry name" value="DNAJ_2"/>
    <property type="match status" value="1"/>
</dbReference>
<dbReference type="CDD" id="cd10747">
    <property type="entry name" value="DnaJ_C"/>
    <property type="match status" value="1"/>
</dbReference>
<dbReference type="GO" id="GO:0051082">
    <property type="term" value="F:unfolded protein binding"/>
    <property type="evidence" value="ECO:0007669"/>
    <property type="project" value="InterPro"/>
</dbReference>
<dbReference type="InterPro" id="IPR002939">
    <property type="entry name" value="DnaJ_C"/>
</dbReference>
<dbReference type="Gene3D" id="2.60.260.20">
    <property type="entry name" value="Urease metallochaperone UreE, N-terminal domain"/>
    <property type="match status" value="2"/>
</dbReference>
<dbReference type="SMART" id="SM00271">
    <property type="entry name" value="DnaJ"/>
    <property type="match status" value="1"/>
</dbReference>
<keyword evidence="1" id="KW-0143">Chaperone</keyword>
<dbReference type="SUPFAM" id="SSF49493">
    <property type="entry name" value="HSP40/DnaJ peptide-binding domain"/>
    <property type="match status" value="2"/>
</dbReference>
<dbReference type="GO" id="GO:0005737">
    <property type="term" value="C:cytoplasm"/>
    <property type="evidence" value="ECO:0007669"/>
    <property type="project" value="TreeGrafter"/>
</dbReference>
<dbReference type="CDD" id="cd06257">
    <property type="entry name" value="DnaJ"/>
    <property type="match status" value="1"/>
</dbReference>
<dbReference type="Proteomes" id="UP000516349">
    <property type="component" value="Chromosome"/>
</dbReference>
<evidence type="ECO:0000313" key="3">
    <source>
        <dbReference type="EMBL" id="QNT78054.1"/>
    </source>
</evidence>
<dbReference type="InterPro" id="IPR036869">
    <property type="entry name" value="J_dom_sf"/>
</dbReference>
<dbReference type="PANTHER" id="PTHR43096:SF48">
    <property type="entry name" value="CHAPERONE PROTEIN DNAJ"/>
    <property type="match status" value="1"/>
</dbReference>
<dbReference type="Pfam" id="PF00226">
    <property type="entry name" value="DnaJ"/>
    <property type="match status" value="1"/>
</dbReference>
<proteinExistence type="predicted"/>
<dbReference type="AlphaFoldDB" id="A0A7H1NQJ4"/>
<reference evidence="3 4" key="1">
    <citation type="submission" date="2020-08" db="EMBL/GenBank/DDBJ databases">
        <title>Complete genome sequence of Entomobacter blattae G55GP.</title>
        <authorList>
            <person name="Poehlein A."/>
            <person name="Guzman J."/>
            <person name="Daniel R."/>
            <person name="Vilcinskas A."/>
        </authorList>
    </citation>
    <scope>NUCLEOTIDE SEQUENCE [LARGE SCALE GENOMIC DNA]</scope>
    <source>
        <strain evidence="3 4">G55GP</strain>
    </source>
</reference>
<dbReference type="PROSITE" id="PS00636">
    <property type="entry name" value="DNAJ_1"/>
    <property type="match status" value="1"/>
</dbReference>
<dbReference type="SUPFAM" id="SSF46565">
    <property type="entry name" value="Chaperone J-domain"/>
    <property type="match status" value="1"/>
</dbReference>
<organism evidence="3 4">
    <name type="scientific">Entomobacter blattae</name>
    <dbReference type="NCBI Taxonomy" id="2762277"/>
    <lineage>
        <taxon>Bacteria</taxon>
        <taxon>Pseudomonadati</taxon>
        <taxon>Pseudomonadota</taxon>
        <taxon>Alphaproteobacteria</taxon>
        <taxon>Acetobacterales</taxon>
        <taxon>Acetobacteraceae</taxon>
        <taxon>Entomobacter</taxon>
    </lineage>
</organism>
<evidence type="ECO:0000313" key="4">
    <source>
        <dbReference type="Proteomes" id="UP000516349"/>
    </source>
</evidence>
<sequence length="305" mass="32871">MSQDPYKILGVEKTASEAEIRKAYRALAKKYHPDLNPDNKEMEEKFKAIGEAHALLSDKEKRARYDRGEIDASGQETPFGRGYGGGSYRDFAEGAQGFRYSHGGGPEEAFSHAYSEADLGDIFKDLFSQGGGRRQRRGPAKGSDASYALSIPLLDAINGGTSRITLPNGSTLDVKIPPGIQEGQVLRLRGKGAPGFQGGEDGDALITISIKPDAVYTREGNDVRMTQDIDLKTAVLGGSISVRTPSGEVNLTVPPHSDSGKVLRLRGRGVKAHGGQEDGNLYVVLQVVIGKTNPQLEDFLKNWSP</sequence>
<dbReference type="GO" id="GO:0042026">
    <property type="term" value="P:protein refolding"/>
    <property type="evidence" value="ECO:0007669"/>
    <property type="project" value="TreeGrafter"/>
</dbReference>
<protein>
    <submittedName>
        <fullName evidence="3">Chaperone protein DnaJ</fullName>
    </submittedName>
</protein>
<evidence type="ECO:0000256" key="1">
    <source>
        <dbReference type="ARBA" id="ARBA00023186"/>
    </source>
</evidence>
<evidence type="ECO:0000259" key="2">
    <source>
        <dbReference type="PROSITE" id="PS50076"/>
    </source>
</evidence>
<dbReference type="Pfam" id="PF01556">
    <property type="entry name" value="DnaJ_C"/>
    <property type="match status" value="1"/>
</dbReference>
<dbReference type="RefSeq" id="WP_203414435.1">
    <property type="nucleotide sequence ID" value="NZ_CP060244.1"/>
</dbReference>
<dbReference type="EMBL" id="CP060244">
    <property type="protein sequence ID" value="QNT78054.1"/>
    <property type="molecule type" value="Genomic_DNA"/>
</dbReference>
<dbReference type="PANTHER" id="PTHR43096">
    <property type="entry name" value="DNAJ HOMOLOG 1, MITOCHONDRIAL-RELATED"/>
    <property type="match status" value="1"/>
</dbReference>
<dbReference type="InterPro" id="IPR018253">
    <property type="entry name" value="DnaJ_domain_CS"/>
</dbReference>